<name>A0AAV5LCU9_9ROSI</name>
<sequence>MLCWIPCCTRPEELDGLNLVFIRKEMLGKDEGLPSIESVRQWKQREEQMLPSVGPAYLYDYPPEMSTPSHNSVLKSYLLMTVICAS</sequence>
<dbReference type="AlphaFoldDB" id="A0AAV5LCU9"/>
<dbReference type="EMBL" id="BPVZ01000108">
    <property type="protein sequence ID" value="GKV34934.1"/>
    <property type="molecule type" value="Genomic_DNA"/>
</dbReference>
<proteinExistence type="predicted"/>
<reference evidence="1 2" key="1">
    <citation type="journal article" date="2021" name="Commun. Biol.">
        <title>The genome of Shorea leprosula (Dipterocarpaceae) highlights the ecological relevance of drought in aseasonal tropical rainforests.</title>
        <authorList>
            <person name="Ng K.K.S."/>
            <person name="Kobayashi M.J."/>
            <person name="Fawcett J.A."/>
            <person name="Hatakeyama M."/>
            <person name="Paape T."/>
            <person name="Ng C.H."/>
            <person name="Ang C.C."/>
            <person name="Tnah L.H."/>
            <person name="Lee C.T."/>
            <person name="Nishiyama T."/>
            <person name="Sese J."/>
            <person name="O'Brien M.J."/>
            <person name="Copetti D."/>
            <person name="Mohd Noor M.I."/>
            <person name="Ong R.C."/>
            <person name="Putra M."/>
            <person name="Sireger I.Z."/>
            <person name="Indrioko S."/>
            <person name="Kosugi Y."/>
            <person name="Izuno A."/>
            <person name="Isagi Y."/>
            <person name="Lee S.L."/>
            <person name="Shimizu K.K."/>
        </authorList>
    </citation>
    <scope>NUCLEOTIDE SEQUENCE [LARGE SCALE GENOMIC DNA]</scope>
    <source>
        <strain evidence="1">214</strain>
    </source>
</reference>
<organism evidence="1 2">
    <name type="scientific">Rubroshorea leprosula</name>
    <dbReference type="NCBI Taxonomy" id="152421"/>
    <lineage>
        <taxon>Eukaryota</taxon>
        <taxon>Viridiplantae</taxon>
        <taxon>Streptophyta</taxon>
        <taxon>Embryophyta</taxon>
        <taxon>Tracheophyta</taxon>
        <taxon>Spermatophyta</taxon>
        <taxon>Magnoliopsida</taxon>
        <taxon>eudicotyledons</taxon>
        <taxon>Gunneridae</taxon>
        <taxon>Pentapetalae</taxon>
        <taxon>rosids</taxon>
        <taxon>malvids</taxon>
        <taxon>Malvales</taxon>
        <taxon>Dipterocarpaceae</taxon>
        <taxon>Rubroshorea</taxon>
    </lineage>
</organism>
<keyword evidence="2" id="KW-1185">Reference proteome</keyword>
<comment type="caution">
    <text evidence="1">The sequence shown here is derived from an EMBL/GenBank/DDBJ whole genome shotgun (WGS) entry which is preliminary data.</text>
</comment>
<evidence type="ECO:0000313" key="1">
    <source>
        <dbReference type="EMBL" id="GKV34934.1"/>
    </source>
</evidence>
<accession>A0AAV5LCU9</accession>
<dbReference type="Proteomes" id="UP001054252">
    <property type="component" value="Unassembled WGS sequence"/>
</dbReference>
<protein>
    <submittedName>
        <fullName evidence="1">Uncharacterized protein</fullName>
    </submittedName>
</protein>
<evidence type="ECO:0000313" key="2">
    <source>
        <dbReference type="Proteomes" id="UP001054252"/>
    </source>
</evidence>
<gene>
    <name evidence="1" type="ORF">SLEP1_g43266</name>
</gene>